<keyword evidence="2" id="KW-1185">Reference proteome</keyword>
<comment type="caution">
    <text evidence="1">The sequence shown here is derived from an EMBL/GenBank/DDBJ whole genome shotgun (WGS) entry which is preliminary data.</text>
</comment>
<feature type="non-terminal residue" evidence="1">
    <location>
        <position position="1"/>
    </location>
</feature>
<evidence type="ECO:0000313" key="2">
    <source>
        <dbReference type="Proteomes" id="UP000265520"/>
    </source>
</evidence>
<organism evidence="1 2">
    <name type="scientific">Trifolium medium</name>
    <dbReference type="NCBI Taxonomy" id="97028"/>
    <lineage>
        <taxon>Eukaryota</taxon>
        <taxon>Viridiplantae</taxon>
        <taxon>Streptophyta</taxon>
        <taxon>Embryophyta</taxon>
        <taxon>Tracheophyta</taxon>
        <taxon>Spermatophyta</taxon>
        <taxon>Magnoliopsida</taxon>
        <taxon>eudicotyledons</taxon>
        <taxon>Gunneridae</taxon>
        <taxon>Pentapetalae</taxon>
        <taxon>rosids</taxon>
        <taxon>fabids</taxon>
        <taxon>Fabales</taxon>
        <taxon>Fabaceae</taxon>
        <taxon>Papilionoideae</taxon>
        <taxon>50 kb inversion clade</taxon>
        <taxon>NPAAA clade</taxon>
        <taxon>Hologalegina</taxon>
        <taxon>IRL clade</taxon>
        <taxon>Trifolieae</taxon>
        <taxon>Trifolium</taxon>
    </lineage>
</organism>
<dbReference type="AlphaFoldDB" id="A0A392S376"/>
<protein>
    <submittedName>
        <fullName evidence="1">Uncharacterized protein</fullName>
    </submittedName>
</protein>
<accession>A0A392S376</accession>
<evidence type="ECO:0000313" key="1">
    <source>
        <dbReference type="EMBL" id="MCI42654.1"/>
    </source>
</evidence>
<dbReference type="EMBL" id="LXQA010307264">
    <property type="protein sequence ID" value="MCI42654.1"/>
    <property type="molecule type" value="Genomic_DNA"/>
</dbReference>
<name>A0A392S376_9FABA</name>
<reference evidence="1 2" key="1">
    <citation type="journal article" date="2018" name="Front. Plant Sci.">
        <title>Red Clover (Trifolium pratense) and Zigzag Clover (T. medium) - A Picture of Genomic Similarities and Differences.</title>
        <authorList>
            <person name="Dluhosova J."/>
            <person name="Istvanek J."/>
            <person name="Nedelnik J."/>
            <person name="Repkova J."/>
        </authorList>
    </citation>
    <scope>NUCLEOTIDE SEQUENCE [LARGE SCALE GENOMIC DNA]</scope>
    <source>
        <strain evidence="2">cv. 10/8</strain>
        <tissue evidence="1">Leaf</tissue>
    </source>
</reference>
<sequence>GCWRNAQYNLALAQRAGSAAL</sequence>
<proteinExistence type="predicted"/>
<dbReference type="Proteomes" id="UP000265520">
    <property type="component" value="Unassembled WGS sequence"/>
</dbReference>